<keyword evidence="4 7" id="KW-1133">Transmembrane helix</keyword>
<dbReference type="GO" id="GO:0022857">
    <property type="term" value="F:transmembrane transporter activity"/>
    <property type="evidence" value="ECO:0007669"/>
    <property type="project" value="InterPro"/>
</dbReference>
<dbReference type="PANTHER" id="PTHR23506">
    <property type="entry name" value="GH10249P"/>
    <property type="match status" value="1"/>
</dbReference>
<feature type="transmembrane region" description="Helical" evidence="7">
    <location>
        <begin position="330"/>
        <end position="351"/>
    </location>
</feature>
<evidence type="ECO:0000313" key="9">
    <source>
        <dbReference type="EMBL" id="CAK0787790.1"/>
    </source>
</evidence>
<feature type="transmembrane region" description="Helical" evidence="7">
    <location>
        <begin position="147"/>
        <end position="170"/>
    </location>
</feature>
<comment type="caution">
    <text evidence="9">The sequence shown here is derived from an EMBL/GenBank/DDBJ whole genome shotgun (WGS) entry which is preliminary data.</text>
</comment>
<evidence type="ECO:0000256" key="2">
    <source>
        <dbReference type="ARBA" id="ARBA00022448"/>
    </source>
</evidence>
<keyword evidence="5 7" id="KW-0472">Membrane</keyword>
<feature type="transmembrane region" description="Helical" evidence="7">
    <location>
        <begin position="182"/>
        <end position="206"/>
    </location>
</feature>
<evidence type="ECO:0000259" key="8">
    <source>
        <dbReference type="PROSITE" id="PS50850"/>
    </source>
</evidence>
<feature type="transmembrane region" description="Helical" evidence="7">
    <location>
        <begin position="404"/>
        <end position="425"/>
    </location>
</feature>
<dbReference type="InterPro" id="IPR050930">
    <property type="entry name" value="MFS_Vesicular_Transporter"/>
</dbReference>
<evidence type="ECO:0000313" key="10">
    <source>
        <dbReference type="Proteomes" id="UP001314263"/>
    </source>
</evidence>
<keyword evidence="2" id="KW-0813">Transport</keyword>
<keyword evidence="10" id="KW-1185">Reference proteome</keyword>
<evidence type="ECO:0000256" key="7">
    <source>
        <dbReference type="SAM" id="Phobius"/>
    </source>
</evidence>
<evidence type="ECO:0000256" key="6">
    <source>
        <dbReference type="SAM" id="MobiDB-lite"/>
    </source>
</evidence>
<dbReference type="AlphaFoldDB" id="A0AAV1INT9"/>
<dbReference type="GO" id="GO:0016020">
    <property type="term" value="C:membrane"/>
    <property type="evidence" value="ECO:0007669"/>
    <property type="project" value="UniProtKB-SubCell"/>
</dbReference>
<gene>
    <name evidence="9" type="ORF">CVIRNUC_011012</name>
</gene>
<organism evidence="9 10">
    <name type="scientific">Coccomyxa viridis</name>
    <dbReference type="NCBI Taxonomy" id="1274662"/>
    <lineage>
        <taxon>Eukaryota</taxon>
        <taxon>Viridiplantae</taxon>
        <taxon>Chlorophyta</taxon>
        <taxon>core chlorophytes</taxon>
        <taxon>Trebouxiophyceae</taxon>
        <taxon>Trebouxiophyceae incertae sedis</taxon>
        <taxon>Coccomyxaceae</taxon>
        <taxon>Coccomyxa</taxon>
    </lineage>
</organism>
<feature type="transmembrane region" description="Helical" evidence="7">
    <location>
        <begin position="115"/>
        <end position="135"/>
    </location>
</feature>
<dbReference type="InterPro" id="IPR011701">
    <property type="entry name" value="MFS"/>
</dbReference>
<dbReference type="InterPro" id="IPR036259">
    <property type="entry name" value="MFS_trans_sf"/>
</dbReference>
<feature type="region of interest" description="Disordered" evidence="6">
    <location>
        <begin position="492"/>
        <end position="513"/>
    </location>
</feature>
<feature type="domain" description="Major facilitator superfamily (MFS) profile" evidence="8">
    <location>
        <begin position="22"/>
        <end position="430"/>
    </location>
</feature>
<keyword evidence="3 7" id="KW-0812">Transmembrane</keyword>
<dbReference type="EMBL" id="CAUYUE010000018">
    <property type="protein sequence ID" value="CAK0787790.1"/>
    <property type="molecule type" value="Genomic_DNA"/>
</dbReference>
<feature type="transmembrane region" description="Helical" evidence="7">
    <location>
        <begin position="56"/>
        <end position="76"/>
    </location>
</feature>
<proteinExistence type="predicted"/>
<protein>
    <recommendedName>
        <fullName evidence="8">Major facilitator superfamily (MFS) profile domain-containing protein</fullName>
    </recommendedName>
</protein>
<comment type="subcellular location">
    <subcellularLocation>
        <location evidence="1">Membrane</location>
        <topology evidence="1">Multi-pass membrane protein</topology>
    </subcellularLocation>
</comment>
<dbReference type="Proteomes" id="UP001314263">
    <property type="component" value="Unassembled WGS sequence"/>
</dbReference>
<feature type="region of interest" description="Disordered" evidence="6">
    <location>
        <begin position="528"/>
        <end position="551"/>
    </location>
</feature>
<dbReference type="InterPro" id="IPR020846">
    <property type="entry name" value="MFS_dom"/>
</dbReference>
<feature type="transmembrane region" description="Helical" evidence="7">
    <location>
        <begin position="302"/>
        <end position="324"/>
    </location>
</feature>
<accession>A0AAV1INT9</accession>
<feature type="region of interest" description="Disordered" evidence="6">
    <location>
        <begin position="444"/>
        <end position="478"/>
    </location>
</feature>
<name>A0AAV1INT9_9CHLO</name>
<dbReference type="Gene3D" id="1.20.1250.20">
    <property type="entry name" value="MFS general substrate transporter like domains"/>
    <property type="match status" value="2"/>
</dbReference>
<reference evidence="9 10" key="1">
    <citation type="submission" date="2023-10" db="EMBL/GenBank/DDBJ databases">
        <authorList>
            <person name="Maclean D."/>
            <person name="Macfadyen A."/>
        </authorList>
    </citation>
    <scope>NUCLEOTIDE SEQUENCE [LARGE SCALE GENOMIC DNA]</scope>
</reference>
<dbReference type="PANTHER" id="PTHR23506:SF26">
    <property type="entry name" value="MFS-TYPE TRANSPORTER SLC18B1"/>
    <property type="match status" value="1"/>
</dbReference>
<feature type="transmembrane region" description="Helical" evidence="7">
    <location>
        <begin position="21"/>
        <end position="44"/>
    </location>
</feature>
<sequence>MSHGGHAGGQALDLDGATRRWSFGCLCGCLLIVNATFTLLSPIFPQEAERRHVSPSLVGLVFSIYSFASVAASPMLGRLVQLGYVRRVTLLLSGLLVVCVSTACFGFVSEISHEQFFTAACLVLRFVMGLGCAAVDTASMALSASLYGGTPFLGTAMGIQESVLSIGWVIGPVVGGYGAQLGGFGAPFFITAGLAFVCYPLLLWLTPKGAEGAMSDEKQEEVAVGRLLRAPSFFLLLISAMLGAAIITILDPTLGPHLEEILGYGPGTIGVAFAVIAAVYAAFTPFAGLLGDYIGRLPVMSIGLGISAISYLLIGPIPLLQGVLGFQMYWLVWVALAGVGIGAGMTFVPSLPALMHATRTLGYDQEGVDDLVSGVLMGSYHSGGGGGPLIGGAMKHGLGFPWSGAVFAAIFATQGVAIAILASVMPPEPKYDASVHEKLMPISEDGPAQDAETGAAPDVAPAPGLGQAGRPNLDRSSVSAAAAAARPIGLARSSSFGPQRPGSGAGSFGAGSLHRTNSYIARHRSFRDLSAHSTRSVDSSAEEPLLRGAEP</sequence>
<evidence type="ECO:0000256" key="3">
    <source>
        <dbReference type="ARBA" id="ARBA00022692"/>
    </source>
</evidence>
<feature type="transmembrane region" description="Helical" evidence="7">
    <location>
        <begin position="227"/>
        <end position="249"/>
    </location>
</feature>
<dbReference type="SUPFAM" id="SSF103473">
    <property type="entry name" value="MFS general substrate transporter"/>
    <property type="match status" value="1"/>
</dbReference>
<evidence type="ECO:0000256" key="4">
    <source>
        <dbReference type="ARBA" id="ARBA00022989"/>
    </source>
</evidence>
<evidence type="ECO:0000256" key="5">
    <source>
        <dbReference type="ARBA" id="ARBA00023136"/>
    </source>
</evidence>
<dbReference type="PROSITE" id="PS50850">
    <property type="entry name" value="MFS"/>
    <property type="match status" value="1"/>
</dbReference>
<evidence type="ECO:0000256" key="1">
    <source>
        <dbReference type="ARBA" id="ARBA00004141"/>
    </source>
</evidence>
<dbReference type="Pfam" id="PF07690">
    <property type="entry name" value="MFS_1"/>
    <property type="match status" value="1"/>
</dbReference>
<feature type="transmembrane region" description="Helical" evidence="7">
    <location>
        <begin position="269"/>
        <end position="290"/>
    </location>
</feature>
<feature type="transmembrane region" description="Helical" evidence="7">
    <location>
        <begin position="88"/>
        <end position="109"/>
    </location>
</feature>